<evidence type="ECO:0000256" key="2">
    <source>
        <dbReference type="SAM" id="Phobius"/>
    </source>
</evidence>
<keyword evidence="2" id="KW-0812">Transmembrane</keyword>
<evidence type="ECO:0000256" key="3">
    <source>
        <dbReference type="SAM" id="SignalP"/>
    </source>
</evidence>
<feature type="signal peptide" evidence="3">
    <location>
        <begin position="1"/>
        <end position="29"/>
    </location>
</feature>
<gene>
    <name evidence="4" type="ORF">CALFYP39_00216</name>
</gene>
<feature type="chain" id="PRO_5026914509" evidence="3">
    <location>
        <begin position="30"/>
        <end position="154"/>
    </location>
</feature>
<dbReference type="AlphaFoldDB" id="A0A6N2YFV1"/>
<dbReference type="RefSeq" id="WP_156597181.1">
    <property type="nucleotide sequence ID" value="NZ_CACRTW010000003.1"/>
</dbReference>
<sequence length="154" mass="15960">MRIPAAAVKPLVVLAVAAVSFGCITPAYAQDATATVTSDGSNHIVVDINLHEDTDSSGSDSQSDSSSTDENDSETTGEAKDKKEDKLKGKWWEKACGDIPASSFLIVLGFAVLAAIIGGIIGVLAEGDIGIILLFGSIGFTIVLLLGEMICVYL</sequence>
<keyword evidence="3" id="KW-0732">Signal</keyword>
<proteinExistence type="predicted"/>
<accession>A0A6N2YFV1</accession>
<feature type="transmembrane region" description="Helical" evidence="2">
    <location>
        <begin position="131"/>
        <end position="150"/>
    </location>
</feature>
<feature type="transmembrane region" description="Helical" evidence="2">
    <location>
        <begin position="101"/>
        <end position="124"/>
    </location>
</feature>
<evidence type="ECO:0000313" key="4">
    <source>
        <dbReference type="EMBL" id="VYT64947.1"/>
    </source>
</evidence>
<organism evidence="4">
    <name type="scientific">Collinsella aerofaciens</name>
    <dbReference type="NCBI Taxonomy" id="74426"/>
    <lineage>
        <taxon>Bacteria</taxon>
        <taxon>Bacillati</taxon>
        <taxon>Actinomycetota</taxon>
        <taxon>Coriobacteriia</taxon>
        <taxon>Coriobacteriales</taxon>
        <taxon>Coriobacteriaceae</taxon>
        <taxon>Collinsella</taxon>
    </lineage>
</organism>
<feature type="compositionally biased region" description="Low complexity" evidence="1">
    <location>
        <begin position="56"/>
        <end position="66"/>
    </location>
</feature>
<evidence type="ECO:0000256" key="1">
    <source>
        <dbReference type="SAM" id="MobiDB-lite"/>
    </source>
</evidence>
<dbReference type="PROSITE" id="PS51257">
    <property type="entry name" value="PROKAR_LIPOPROTEIN"/>
    <property type="match status" value="1"/>
</dbReference>
<dbReference type="EMBL" id="CACRTW010000003">
    <property type="protein sequence ID" value="VYT64947.1"/>
    <property type="molecule type" value="Genomic_DNA"/>
</dbReference>
<feature type="region of interest" description="Disordered" evidence="1">
    <location>
        <begin position="52"/>
        <end position="87"/>
    </location>
</feature>
<keyword evidence="2" id="KW-0472">Membrane</keyword>
<keyword evidence="2" id="KW-1133">Transmembrane helix</keyword>
<name>A0A6N2YFV1_9ACTN</name>
<feature type="compositionally biased region" description="Basic and acidic residues" evidence="1">
    <location>
        <begin position="77"/>
        <end position="87"/>
    </location>
</feature>
<reference evidence="4" key="1">
    <citation type="submission" date="2019-11" db="EMBL/GenBank/DDBJ databases">
        <authorList>
            <person name="Feng L."/>
        </authorList>
    </citation>
    <scope>NUCLEOTIDE SEQUENCE</scope>
    <source>
        <strain evidence="4">CaerofaciensLFYP39</strain>
    </source>
</reference>
<protein>
    <submittedName>
        <fullName evidence="4">Uncharacterized protein</fullName>
    </submittedName>
</protein>